<evidence type="ECO:0000313" key="3">
    <source>
        <dbReference type="Proteomes" id="UP000499080"/>
    </source>
</evidence>
<accession>A0A4Y2M573</accession>
<name>A0A4Y2M573_ARAVE</name>
<keyword evidence="3" id="KW-1185">Reference proteome</keyword>
<comment type="caution">
    <text evidence="2">The sequence shown here is derived from an EMBL/GenBank/DDBJ whole genome shotgun (WGS) entry which is preliminary data.</text>
</comment>
<evidence type="ECO:0000313" key="2">
    <source>
        <dbReference type="EMBL" id="GBN22235.1"/>
    </source>
</evidence>
<feature type="compositionally biased region" description="Basic and acidic residues" evidence="1">
    <location>
        <begin position="22"/>
        <end position="32"/>
    </location>
</feature>
<evidence type="ECO:0000256" key="1">
    <source>
        <dbReference type="SAM" id="MobiDB-lite"/>
    </source>
</evidence>
<dbReference type="AlphaFoldDB" id="A0A4Y2M573"/>
<proteinExistence type="predicted"/>
<protein>
    <submittedName>
        <fullName evidence="2">Uncharacterized protein</fullName>
    </submittedName>
</protein>
<dbReference type="Proteomes" id="UP000499080">
    <property type="component" value="Unassembled WGS sequence"/>
</dbReference>
<feature type="region of interest" description="Disordered" evidence="1">
    <location>
        <begin position="21"/>
        <end position="40"/>
    </location>
</feature>
<reference evidence="2 3" key="1">
    <citation type="journal article" date="2019" name="Sci. Rep.">
        <title>Orb-weaving spider Araneus ventricosus genome elucidates the spidroin gene catalogue.</title>
        <authorList>
            <person name="Kono N."/>
            <person name="Nakamura H."/>
            <person name="Ohtoshi R."/>
            <person name="Moran D.A.P."/>
            <person name="Shinohara A."/>
            <person name="Yoshida Y."/>
            <person name="Fujiwara M."/>
            <person name="Mori M."/>
            <person name="Tomita M."/>
            <person name="Arakawa K."/>
        </authorList>
    </citation>
    <scope>NUCLEOTIDE SEQUENCE [LARGE SCALE GENOMIC DNA]</scope>
</reference>
<organism evidence="2 3">
    <name type="scientific">Araneus ventricosus</name>
    <name type="common">Orbweaver spider</name>
    <name type="synonym">Epeira ventricosa</name>
    <dbReference type="NCBI Taxonomy" id="182803"/>
    <lineage>
        <taxon>Eukaryota</taxon>
        <taxon>Metazoa</taxon>
        <taxon>Ecdysozoa</taxon>
        <taxon>Arthropoda</taxon>
        <taxon>Chelicerata</taxon>
        <taxon>Arachnida</taxon>
        <taxon>Araneae</taxon>
        <taxon>Araneomorphae</taxon>
        <taxon>Entelegynae</taxon>
        <taxon>Araneoidea</taxon>
        <taxon>Araneidae</taxon>
        <taxon>Araneus</taxon>
    </lineage>
</organism>
<gene>
    <name evidence="2" type="ORF">AVEN_119513_1</name>
</gene>
<sequence length="81" mass="8785">MQVERRDKIGEHLEATQLLRSTRGDFEQKDTSTKPGFTEDPSGVQACSIPLCLGSNILPILEDAGLDVVSVILTMAQVRAS</sequence>
<dbReference type="EMBL" id="BGPR01006838">
    <property type="protein sequence ID" value="GBN22235.1"/>
    <property type="molecule type" value="Genomic_DNA"/>
</dbReference>